<dbReference type="PANTHER" id="PTHR12815:SF47">
    <property type="entry name" value="TRANSLOCATION AND ASSEMBLY MODULE SUBUNIT TAMA"/>
    <property type="match status" value="1"/>
</dbReference>
<dbReference type="Gene3D" id="2.40.160.50">
    <property type="entry name" value="membrane protein fhac: a member of the omp85/tpsb transporter family"/>
    <property type="match status" value="1"/>
</dbReference>
<dbReference type="Pfam" id="PF01103">
    <property type="entry name" value="Omp85"/>
    <property type="match status" value="1"/>
</dbReference>
<comment type="subcellular location">
    <subcellularLocation>
        <location evidence="1">Membrane</location>
    </subcellularLocation>
</comment>
<evidence type="ECO:0000313" key="8">
    <source>
        <dbReference type="Proteomes" id="UP000192599"/>
    </source>
</evidence>
<dbReference type="GO" id="GO:0019867">
    <property type="term" value="C:outer membrane"/>
    <property type="evidence" value="ECO:0007669"/>
    <property type="project" value="InterPro"/>
</dbReference>
<dbReference type="PROSITE" id="PS51779">
    <property type="entry name" value="POTRA"/>
    <property type="match status" value="1"/>
</dbReference>
<dbReference type="InterPro" id="IPR034746">
    <property type="entry name" value="POTRA"/>
</dbReference>
<dbReference type="InterPro" id="IPR000184">
    <property type="entry name" value="Bac_surfAg_D15"/>
</dbReference>
<dbReference type="PANTHER" id="PTHR12815">
    <property type="entry name" value="SORTING AND ASSEMBLY MACHINERY SAMM50 PROTEIN FAMILY MEMBER"/>
    <property type="match status" value="1"/>
</dbReference>
<keyword evidence="2" id="KW-0812">Transmembrane</keyword>
<evidence type="ECO:0000259" key="6">
    <source>
        <dbReference type="PROSITE" id="PS51779"/>
    </source>
</evidence>
<reference evidence="7 8" key="1">
    <citation type="submission" date="2017-04" db="EMBL/GenBank/DDBJ databases">
        <title>Accumulation and expression of multiple antibiotic resistance genes in Arcobacter cryaerophilus that thrives in sewage.</title>
        <authorList>
            <person name="Millar J.A."/>
            <person name="Raghavan R."/>
        </authorList>
    </citation>
    <scope>NUCLEOTIDE SEQUENCE [LARGE SCALE GENOMIC DNA]</scope>
    <source>
        <strain evidence="7 8">AZT-1</strain>
    </source>
</reference>
<keyword evidence="4" id="KW-0472">Membrane</keyword>
<name>A0A1V9VCG8_9BACT</name>
<evidence type="ECO:0000256" key="2">
    <source>
        <dbReference type="ARBA" id="ARBA00022692"/>
    </source>
</evidence>
<evidence type="ECO:0000313" key="7">
    <source>
        <dbReference type="EMBL" id="OQR41732.1"/>
    </source>
</evidence>
<proteinExistence type="predicted"/>
<dbReference type="InterPro" id="IPR039910">
    <property type="entry name" value="D15-like"/>
</dbReference>
<dbReference type="Proteomes" id="UP000192599">
    <property type="component" value="Unassembled WGS sequence"/>
</dbReference>
<organism evidence="7 8">
    <name type="scientific">Aliarcobacter cryaerophilus</name>
    <dbReference type="NCBI Taxonomy" id="28198"/>
    <lineage>
        <taxon>Bacteria</taxon>
        <taxon>Pseudomonadati</taxon>
        <taxon>Campylobacterota</taxon>
        <taxon>Epsilonproteobacteria</taxon>
        <taxon>Campylobacterales</taxon>
        <taxon>Arcobacteraceae</taxon>
        <taxon>Aliarcobacter</taxon>
    </lineage>
</organism>
<gene>
    <name evidence="7" type="ORF">AS859_03990</name>
</gene>
<feature type="domain" description="POTRA" evidence="6">
    <location>
        <begin position="181"/>
        <end position="254"/>
    </location>
</feature>
<dbReference type="Pfam" id="PF07244">
    <property type="entry name" value="POTRA"/>
    <property type="match status" value="2"/>
</dbReference>
<evidence type="ECO:0000256" key="5">
    <source>
        <dbReference type="ARBA" id="ARBA00023237"/>
    </source>
</evidence>
<dbReference type="Gene3D" id="3.10.20.310">
    <property type="entry name" value="membrane protein fhac"/>
    <property type="match status" value="2"/>
</dbReference>
<dbReference type="EMBL" id="LNTC01000032">
    <property type="protein sequence ID" value="OQR41732.1"/>
    <property type="molecule type" value="Genomic_DNA"/>
</dbReference>
<protein>
    <recommendedName>
        <fullName evidence="6">POTRA domain-containing protein</fullName>
    </recommendedName>
</protein>
<comment type="caution">
    <text evidence="7">The sequence shown here is derived from an EMBL/GenBank/DDBJ whole genome shotgun (WGS) entry which is preliminary data.</text>
</comment>
<evidence type="ECO:0000256" key="4">
    <source>
        <dbReference type="ARBA" id="ARBA00023136"/>
    </source>
</evidence>
<keyword evidence="5" id="KW-0998">Cell outer membrane</keyword>
<sequence length="563" mass="65390">MFKIFLIISILFLNSLANDIKTIEYKGDIDLVLGDFSKSNLDAICGFSYPEIYKIWKKNPTFTSKDIENCSELLKEYLQSLGFYRAKIDYEIKNDIATINIFRNEAIKVSSIKVEDEYKKFVNFTKDEVFISSKFSESKKNIRKYLNENGYAKADINAKAYVNLDEYKVELIYIITKNKLQYFGDINIQNSANLTQELLQKHIEFKKGDIYNSRLLDKTYENLYNFGIYKTIIVEPNFNSNSDFIPVNIKLEEGFFKENSFGFGYDTDKKFRFKAQHKNENFLGDLKQFTVGTKVNSEGYELYNNIFDPYFIKDNISLNNDISYENMDYTSYSQKKIENKLTFSKEIFTLPNSVGFLAEHSTIKSDLKEYKSGTYLLNSLFYEIKLDRRDDSLNPKDGYFLSFYIEDGSKFIGSEYDYLKTVSDLKYIKTFDNLTASFKTKIGTLDRDLPIFKHFFAGGAYSNRGYAYEKVGVKDSDDNPYGGLSMIDSSLEFEYNIYKNIGIVTFFDSTMLSLESNNFNDKFYNSFGFGARYYTPIGPFRVDFGFPKDDGGFVFHIGIGQVF</sequence>
<keyword evidence="3" id="KW-0732">Signal</keyword>
<dbReference type="InterPro" id="IPR010827">
    <property type="entry name" value="BamA/TamA_POTRA"/>
</dbReference>
<evidence type="ECO:0000256" key="1">
    <source>
        <dbReference type="ARBA" id="ARBA00004370"/>
    </source>
</evidence>
<evidence type="ECO:0000256" key="3">
    <source>
        <dbReference type="ARBA" id="ARBA00022729"/>
    </source>
</evidence>
<accession>A0A1V9VCG8</accession>
<dbReference type="AlphaFoldDB" id="A0A1V9VCG8"/>